<gene>
    <name evidence="1" type="ORF">RRG08_044757</name>
</gene>
<sequence>MLGEYRCLLSTIPPDWMSTGMSCLLSRISSQLPEAAYTENLAPRGGGATGGSETYPALLGTYFGTQHARLWRSL</sequence>
<evidence type="ECO:0000313" key="2">
    <source>
        <dbReference type="Proteomes" id="UP001283361"/>
    </source>
</evidence>
<keyword evidence="2" id="KW-1185">Reference proteome</keyword>
<comment type="caution">
    <text evidence="1">The sequence shown here is derived from an EMBL/GenBank/DDBJ whole genome shotgun (WGS) entry which is preliminary data.</text>
</comment>
<reference evidence="1" key="1">
    <citation type="journal article" date="2023" name="G3 (Bethesda)">
        <title>A reference genome for the long-term kleptoplast-retaining sea slug Elysia crispata morphotype clarki.</title>
        <authorList>
            <person name="Eastman K.E."/>
            <person name="Pendleton A.L."/>
            <person name="Shaikh M.A."/>
            <person name="Suttiyut T."/>
            <person name="Ogas R."/>
            <person name="Tomko P."/>
            <person name="Gavelis G."/>
            <person name="Widhalm J.R."/>
            <person name="Wisecaver J.H."/>
        </authorList>
    </citation>
    <scope>NUCLEOTIDE SEQUENCE</scope>
    <source>
        <strain evidence="1">ECLA1</strain>
    </source>
</reference>
<name>A0AAE1DGE3_9GAST</name>
<accession>A0AAE1DGE3</accession>
<dbReference type="Proteomes" id="UP001283361">
    <property type="component" value="Unassembled WGS sequence"/>
</dbReference>
<dbReference type="AlphaFoldDB" id="A0AAE1DGE3"/>
<dbReference type="EMBL" id="JAWDGP010003905">
    <property type="protein sequence ID" value="KAK3769562.1"/>
    <property type="molecule type" value="Genomic_DNA"/>
</dbReference>
<organism evidence="1 2">
    <name type="scientific">Elysia crispata</name>
    <name type="common">lettuce slug</name>
    <dbReference type="NCBI Taxonomy" id="231223"/>
    <lineage>
        <taxon>Eukaryota</taxon>
        <taxon>Metazoa</taxon>
        <taxon>Spiralia</taxon>
        <taxon>Lophotrochozoa</taxon>
        <taxon>Mollusca</taxon>
        <taxon>Gastropoda</taxon>
        <taxon>Heterobranchia</taxon>
        <taxon>Euthyneura</taxon>
        <taxon>Panpulmonata</taxon>
        <taxon>Sacoglossa</taxon>
        <taxon>Placobranchoidea</taxon>
        <taxon>Plakobranchidae</taxon>
        <taxon>Elysia</taxon>
    </lineage>
</organism>
<evidence type="ECO:0000313" key="1">
    <source>
        <dbReference type="EMBL" id="KAK3769562.1"/>
    </source>
</evidence>
<proteinExistence type="predicted"/>
<protein>
    <submittedName>
        <fullName evidence="1">Uncharacterized protein</fullName>
    </submittedName>
</protein>